<keyword evidence="2" id="KW-1185">Reference proteome</keyword>
<organism evidence="1 2">
    <name type="scientific">Liparis tanakae</name>
    <name type="common">Tanaka's snailfish</name>
    <dbReference type="NCBI Taxonomy" id="230148"/>
    <lineage>
        <taxon>Eukaryota</taxon>
        <taxon>Metazoa</taxon>
        <taxon>Chordata</taxon>
        <taxon>Craniata</taxon>
        <taxon>Vertebrata</taxon>
        <taxon>Euteleostomi</taxon>
        <taxon>Actinopterygii</taxon>
        <taxon>Neopterygii</taxon>
        <taxon>Teleostei</taxon>
        <taxon>Neoteleostei</taxon>
        <taxon>Acanthomorphata</taxon>
        <taxon>Eupercaria</taxon>
        <taxon>Perciformes</taxon>
        <taxon>Cottioidei</taxon>
        <taxon>Cottales</taxon>
        <taxon>Liparidae</taxon>
        <taxon>Liparis</taxon>
    </lineage>
</organism>
<gene>
    <name evidence="1" type="ORF">EYF80_002131</name>
</gene>
<dbReference type="Proteomes" id="UP000314294">
    <property type="component" value="Unassembled WGS sequence"/>
</dbReference>
<comment type="caution">
    <text evidence="1">The sequence shown here is derived from an EMBL/GenBank/DDBJ whole genome shotgun (WGS) entry which is preliminary data.</text>
</comment>
<protein>
    <submittedName>
        <fullName evidence="1">Uncharacterized protein</fullName>
    </submittedName>
</protein>
<proteinExistence type="predicted"/>
<name>A0A4Z2JD80_9TELE</name>
<dbReference type="EMBL" id="SRLO01000009">
    <property type="protein sequence ID" value="TNN87784.1"/>
    <property type="molecule type" value="Genomic_DNA"/>
</dbReference>
<evidence type="ECO:0000313" key="2">
    <source>
        <dbReference type="Proteomes" id="UP000314294"/>
    </source>
</evidence>
<sequence>MVQSEPTDELVPLERLDPKVGNQSTELSNAAVTTSDAELRSMIATEKNRFLRLIYPGSAVGAVCFQLGE</sequence>
<reference evidence="1 2" key="1">
    <citation type="submission" date="2019-03" db="EMBL/GenBank/DDBJ databases">
        <title>First draft genome of Liparis tanakae, snailfish: a comprehensive survey of snailfish specific genes.</title>
        <authorList>
            <person name="Kim W."/>
            <person name="Song I."/>
            <person name="Jeong J.-H."/>
            <person name="Kim D."/>
            <person name="Kim S."/>
            <person name="Ryu S."/>
            <person name="Song J.Y."/>
            <person name="Lee S.K."/>
        </authorList>
    </citation>
    <scope>NUCLEOTIDE SEQUENCE [LARGE SCALE GENOMIC DNA]</scope>
    <source>
        <tissue evidence="1">Muscle</tissue>
    </source>
</reference>
<accession>A0A4Z2JD80</accession>
<evidence type="ECO:0000313" key="1">
    <source>
        <dbReference type="EMBL" id="TNN87784.1"/>
    </source>
</evidence>
<dbReference type="AlphaFoldDB" id="A0A4Z2JD80"/>